<dbReference type="EMBL" id="JAKNDN010000028">
    <property type="protein sequence ID" value="MCG4960960.1"/>
    <property type="molecule type" value="Genomic_DNA"/>
</dbReference>
<dbReference type="CDD" id="cd05233">
    <property type="entry name" value="SDR_c"/>
    <property type="match status" value="1"/>
</dbReference>
<dbReference type="RefSeq" id="WP_217773924.1">
    <property type="nucleotide sequence ID" value="NZ_JAHONW010000005.1"/>
</dbReference>
<protein>
    <submittedName>
        <fullName evidence="3">Bifunctional cytidylyltransferase/SDR family oxidoreductase</fullName>
    </submittedName>
</protein>
<evidence type="ECO:0000256" key="2">
    <source>
        <dbReference type="ARBA" id="ARBA00022695"/>
    </source>
</evidence>
<dbReference type="Proteomes" id="UP001199750">
    <property type="component" value="Unassembled WGS sequence"/>
</dbReference>
<dbReference type="CDD" id="cd02516">
    <property type="entry name" value="CDP-ME_synthetase"/>
    <property type="match status" value="1"/>
</dbReference>
<dbReference type="PANTHER" id="PTHR32125:SF4">
    <property type="entry name" value="2-C-METHYL-D-ERYTHRITOL 4-PHOSPHATE CYTIDYLYLTRANSFERASE, CHLOROPLASTIC"/>
    <property type="match status" value="1"/>
</dbReference>
<accession>A0AAW5CJ21</accession>
<evidence type="ECO:0000313" key="4">
    <source>
        <dbReference type="Proteomes" id="UP001199750"/>
    </source>
</evidence>
<dbReference type="InterPro" id="IPR012115">
    <property type="entry name" value="CDP-ribitol_syn"/>
</dbReference>
<dbReference type="PROSITE" id="PS00061">
    <property type="entry name" value="ADH_SHORT"/>
    <property type="match status" value="1"/>
</dbReference>
<evidence type="ECO:0000313" key="3">
    <source>
        <dbReference type="EMBL" id="MCG4960960.1"/>
    </source>
</evidence>
<dbReference type="PANTHER" id="PTHR32125">
    <property type="entry name" value="2-C-METHYL-D-ERYTHRITOL 4-PHOSPHATE CYTIDYLYLTRANSFERASE, CHLOROPLASTIC"/>
    <property type="match status" value="1"/>
</dbReference>
<gene>
    <name evidence="3" type="ORF">L0P03_14055</name>
</gene>
<dbReference type="GO" id="GO:0050518">
    <property type="term" value="F:2-C-methyl-D-erythritol 4-phosphate cytidylyltransferase activity"/>
    <property type="evidence" value="ECO:0007669"/>
    <property type="project" value="TreeGrafter"/>
</dbReference>
<reference evidence="3" key="1">
    <citation type="submission" date="2022-01" db="EMBL/GenBank/DDBJ databases">
        <title>Collection of gut derived symbiotic bacterial strains cultured from healthy donors.</title>
        <authorList>
            <person name="Lin H."/>
            <person name="Kohout C."/>
            <person name="Waligurski E."/>
            <person name="Pamer E.G."/>
        </authorList>
    </citation>
    <scope>NUCLEOTIDE SEQUENCE</scope>
    <source>
        <strain evidence="3">DFI.1.149</strain>
    </source>
</reference>
<dbReference type="InterPro" id="IPR050088">
    <property type="entry name" value="IspD/TarI_cytidylyltransf_bact"/>
</dbReference>
<evidence type="ECO:0000256" key="1">
    <source>
        <dbReference type="ARBA" id="ARBA00022679"/>
    </source>
</evidence>
<dbReference type="Pfam" id="PF00106">
    <property type="entry name" value="adh_short"/>
    <property type="match status" value="1"/>
</dbReference>
<keyword evidence="1" id="KW-0808">Transferase</keyword>
<dbReference type="PIRSF" id="PIRSF036586">
    <property type="entry name" value="CDP-ribitol_syn"/>
    <property type="match status" value="1"/>
</dbReference>
<sequence>MVMNIAVILAGGTGSRLGAGIPKQFFKIAGKTVIEHTVEVFENNSQIDEIAIVINEYYVTTIEEMILNNHWKKVRKILKGGQERYHSSLAAIEAYSAHPDDKLIFHDSVRPLVNQRILNDTLKALKHYDAVDVAIPTADTIIQVSESGELIQSVPKRTLLRRGQTPQAFRLSTIRKAYEIALKDPAFVSTDDCGTVVKYLPEEKVYVVRGEESNMKLTYKEDTYLLDKLFQLRSTELYENSDFNLLNNKVLVIFGGNSGIGQEIAAIARQYQAHVFCFSRSTTATDIADPEKVEQALAQVARQTGRIDYIVNSAAILAKEPLITMQRPTITQMIRTNYDGMVNVAIAGYPYLQKSKGQLLLFTSSSYTRGRAFYSIYSSTKAAAVNFMQALAQEWEPSQIRINVINPERTKTNMRIRNFGHEPDNTLLKAEEVAIASIKTLLSDFTGQVIDVKIKSN</sequence>
<organism evidence="3 4">
    <name type="scientific">Odoribacter splanchnicus</name>
    <dbReference type="NCBI Taxonomy" id="28118"/>
    <lineage>
        <taxon>Bacteria</taxon>
        <taxon>Pseudomonadati</taxon>
        <taxon>Bacteroidota</taxon>
        <taxon>Bacteroidia</taxon>
        <taxon>Bacteroidales</taxon>
        <taxon>Odoribacteraceae</taxon>
        <taxon>Odoribacter</taxon>
    </lineage>
</organism>
<dbReference type="FunFam" id="3.90.550.10:FF:000003">
    <property type="entry name" value="2-C-methyl-D-erythritol 4-phosphate cytidylyltransferase"/>
    <property type="match status" value="1"/>
</dbReference>
<keyword evidence="2 3" id="KW-0548">Nucleotidyltransferase</keyword>
<proteinExistence type="predicted"/>
<dbReference type="InterPro" id="IPR034683">
    <property type="entry name" value="IspD/TarI"/>
</dbReference>
<comment type="caution">
    <text evidence="3">The sequence shown here is derived from an EMBL/GenBank/DDBJ whole genome shotgun (WGS) entry which is preliminary data.</text>
</comment>
<name>A0AAW5CJ21_9BACT</name>
<dbReference type="Pfam" id="PF01128">
    <property type="entry name" value="IspD"/>
    <property type="match status" value="1"/>
</dbReference>
<dbReference type="InterPro" id="IPR020904">
    <property type="entry name" value="Sc_DH/Rdtase_CS"/>
</dbReference>
<dbReference type="AlphaFoldDB" id="A0AAW5CJ21"/>
<dbReference type="InterPro" id="IPR002347">
    <property type="entry name" value="SDR_fam"/>
</dbReference>